<feature type="domain" description="MOSC" evidence="1">
    <location>
        <begin position="162"/>
        <end position="336"/>
    </location>
</feature>
<evidence type="ECO:0000313" key="3">
    <source>
        <dbReference type="WBParaSite" id="PSAMB.scaffold253size61126.g3764.t1"/>
    </source>
</evidence>
<dbReference type="AlphaFoldDB" id="A0A914VVA5"/>
<dbReference type="PANTHER" id="PTHR14237:SF19">
    <property type="entry name" value="MITOCHONDRIAL AMIDOXIME REDUCING COMPONENT 1"/>
    <property type="match status" value="1"/>
</dbReference>
<dbReference type="WBParaSite" id="PSAMB.scaffold253size61126.g3764.t1">
    <property type="protein sequence ID" value="PSAMB.scaffold253size61126.g3764.t1"/>
    <property type="gene ID" value="PSAMB.scaffold253size61126.g3764"/>
</dbReference>
<dbReference type="SUPFAM" id="SSF50800">
    <property type="entry name" value="PK beta-barrel domain-like"/>
    <property type="match status" value="1"/>
</dbReference>
<dbReference type="InterPro" id="IPR005303">
    <property type="entry name" value="MOCOS_middle"/>
</dbReference>
<dbReference type="SUPFAM" id="SSF141673">
    <property type="entry name" value="MOSC N-terminal domain-like"/>
    <property type="match status" value="1"/>
</dbReference>
<name>A0A914VVA5_9BILA</name>
<dbReference type="InterPro" id="IPR005302">
    <property type="entry name" value="MoCF_Sase_C"/>
</dbReference>
<keyword evidence="2" id="KW-1185">Reference proteome</keyword>
<dbReference type="GO" id="GO:0003824">
    <property type="term" value="F:catalytic activity"/>
    <property type="evidence" value="ECO:0007669"/>
    <property type="project" value="InterPro"/>
</dbReference>
<proteinExistence type="predicted"/>
<dbReference type="Pfam" id="PF03476">
    <property type="entry name" value="MOSC_N"/>
    <property type="match status" value="1"/>
</dbReference>
<sequence length="342" mass="38690">MLTKSEIAALASISVGAFAIYELILKTSSFRRWLDDYLHPFVRIGTVSQLFIHPIKSSKGHLVDEATCTEIGLMNRELRDRYFVIVNEETKMGLTARQLPKMVLIETAIENNKLTLSGQNSNPIVVHLEDVARNANVMRINCKGKITEGLDCGEEVGVWLKKFLASSEPLRLLYFSPGLHSERQVIIGKDWQFSKVPNRKDEVVYPDLTPYMAMSQASLDDLNLKFTEQQFEMRNFRPNIVVAGCPAYDEDLWSDVRIGDQAAFVCVKPCTRCIFTTINPNTGDKSEDTEPLKTLRTYRLAPDELRATYKDSPIFGVHMGLNEAGVIKVGDPVYVRYKKAPY</sequence>
<protein>
    <submittedName>
        <fullName evidence="3">MOSC domain-containing protein</fullName>
    </submittedName>
</protein>
<dbReference type="Proteomes" id="UP000887566">
    <property type="component" value="Unplaced"/>
</dbReference>
<reference evidence="3" key="1">
    <citation type="submission" date="2022-11" db="UniProtKB">
        <authorList>
            <consortium name="WormBaseParasite"/>
        </authorList>
    </citation>
    <scope>IDENTIFICATION</scope>
</reference>
<accession>A0A914VVA5</accession>
<dbReference type="InterPro" id="IPR011037">
    <property type="entry name" value="Pyrv_Knase-like_insert_dom_sf"/>
</dbReference>
<evidence type="ECO:0000313" key="2">
    <source>
        <dbReference type="Proteomes" id="UP000887566"/>
    </source>
</evidence>
<evidence type="ECO:0000259" key="1">
    <source>
        <dbReference type="PROSITE" id="PS51340"/>
    </source>
</evidence>
<dbReference type="GO" id="GO:0030151">
    <property type="term" value="F:molybdenum ion binding"/>
    <property type="evidence" value="ECO:0007669"/>
    <property type="project" value="InterPro"/>
</dbReference>
<organism evidence="2 3">
    <name type="scientific">Plectus sambesii</name>
    <dbReference type="NCBI Taxonomy" id="2011161"/>
    <lineage>
        <taxon>Eukaryota</taxon>
        <taxon>Metazoa</taxon>
        <taxon>Ecdysozoa</taxon>
        <taxon>Nematoda</taxon>
        <taxon>Chromadorea</taxon>
        <taxon>Plectida</taxon>
        <taxon>Plectina</taxon>
        <taxon>Plectoidea</taxon>
        <taxon>Plectidae</taxon>
        <taxon>Plectus</taxon>
    </lineage>
</organism>
<dbReference type="GO" id="GO:0030170">
    <property type="term" value="F:pyridoxal phosphate binding"/>
    <property type="evidence" value="ECO:0007669"/>
    <property type="project" value="InterPro"/>
</dbReference>
<dbReference type="PANTHER" id="PTHR14237">
    <property type="entry name" value="MOLYBDOPTERIN COFACTOR SULFURASE MOSC"/>
    <property type="match status" value="1"/>
</dbReference>
<dbReference type="Pfam" id="PF03473">
    <property type="entry name" value="MOSC"/>
    <property type="match status" value="1"/>
</dbReference>
<dbReference type="PROSITE" id="PS51340">
    <property type="entry name" value="MOSC"/>
    <property type="match status" value="1"/>
</dbReference>